<evidence type="ECO:0000256" key="1">
    <source>
        <dbReference type="ARBA" id="ARBA00004613"/>
    </source>
</evidence>
<keyword evidence="12" id="KW-0812">Transmembrane</keyword>
<keyword evidence="12" id="KW-1133">Transmembrane helix</keyword>
<feature type="domain" description="Peptidase S1" evidence="13">
    <location>
        <begin position="193"/>
        <end position="439"/>
    </location>
</feature>
<feature type="non-terminal residue" evidence="15">
    <location>
        <position position="1"/>
    </location>
</feature>
<sequence length="443" mass="46958">QTCAQLQKRRKGKGGAASFRLRPDVRRAPKGTARGGNPVLATPGTRKRRRLDFSPTITMLLWLVVVAVPLVTGQATNSSSTAGAASRQTDCRTPDGQEGFCIMASQCRPLALLSSSQQRRYVCGYRGPLAKLCCVPEQESGERADNSTGVVSRGAGSDGAAIAPAPAPEPLPEGYPNALPAGCGLSSVSDSRVVGGRVADVGAWPWMAAIYLKTEAQPKVGCGGALVTDRHVLTAAHCVSVGARARQLPARVLTVRVGDHDLNSSDDHTTPMDVEVADVIRHPRYDRRTYANDIALLVLSKPVTWGRYVMPVCLPFGPLASNTLDGHNAFIVGWGATQFNGAGSSVLRQAQIPVWAEAECKKSYAQHLPISKAQLCAGDAGAEMDSCQGDSGGPLLLPHEGRYYVVGIVSSGKDCATPNFPGIYTRVSSYLDWLRDQLGVGQQ</sequence>
<evidence type="ECO:0000256" key="6">
    <source>
        <dbReference type="ARBA" id="ARBA00022825"/>
    </source>
</evidence>
<dbReference type="InterPro" id="IPR043504">
    <property type="entry name" value="Peptidase_S1_PA_chymotrypsin"/>
</dbReference>
<comment type="domain">
    <text evidence="10">The clip domain consists of 35-55 residues which are 'knitted' together usually by 3 conserved disulfide bonds forming a clip-like compact structure.</text>
</comment>
<dbReference type="SMART" id="SM00020">
    <property type="entry name" value="Tryp_SPc"/>
    <property type="match status" value="1"/>
</dbReference>
<dbReference type="Pfam" id="PF12032">
    <property type="entry name" value="CLIP"/>
    <property type="match status" value="1"/>
</dbReference>
<dbReference type="InterPro" id="IPR009003">
    <property type="entry name" value="Peptidase_S1_PA"/>
</dbReference>
<dbReference type="InterPro" id="IPR001314">
    <property type="entry name" value="Peptidase_S1A"/>
</dbReference>
<evidence type="ECO:0000256" key="10">
    <source>
        <dbReference type="RuleBase" id="RU366078"/>
    </source>
</evidence>
<dbReference type="CDD" id="cd00190">
    <property type="entry name" value="Tryp_SPc"/>
    <property type="match status" value="1"/>
</dbReference>
<keyword evidence="6 9" id="KW-0720">Serine protease</keyword>
<keyword evidence="2 10" id="KW-0964">Secreted</keyword>
<dbReference type="InterPro" id="IPR018114">
    <property type="entry name" value="TRYPSIN_HIS"/>
</dbReference>
<feature type="region of interest" description="Disordered" evidence="11">
    <location>
        <begin position="25"/>
        <end position="44"/>
    </location>
</feature>
<dbReference type="FunFam" id="2.40.10.10:FF:000015">
    <property type="entry name" value="Atrial natriuretic peptide-converting enzyme"/>
    <property type="match status" value="1"/>
</dbReference>
<dbReference type="PROSITE" id="PS00134">
    <property type="entry name" value="TRYPSIN_HIS"/>
    <property type="match status" value="1"/>
</dbReference>
<dbReference type="PRINTS" id="PR00722">
    <property type="entry name" value="CHYMOTRYPSIN"/>
</dbReference>
<dbReference type="EC" id="3.4.21.-" evidence="9"/>
<organism evidence="15">
    <name type="scientific">Rhipicephalus appendiculatus</name>
    <name type="common">Brown ear tick</name>
    <dbReference type="NCBI Taxonomy" id="34631"/>
    <lineage>
        <taxon>Eukaryota</taxon>
        <taxon>Metazoa</taxon>
        <taxon>Ecdysozoa</taxon>
        <taxon>Arthropoda</taxon>
        <taxon>Chelicerata</taxon>
        <taxon>Arachnida</taxon>
        <taxon>Acari</taxon>
        <taxon>Parasitiformes</taxon>
        <taxon>Ixodida</taxon>
        <taxon>Ixodoidea</taxon>
        <taxon>Ixodidae</taxon>
        <taxon>Rhipicephalinae</taxon>
        <taxon>Rhipicephalus</taxon>
        <taxon>Rhipicephalus</taxon>
    </lineage>
</organism>
<keyword evidence="4" id="KW-0732">Signal</keyword>
<evidence type="ECO:0000259" key="14">
    <source>
        <dbReference type="PROSITE" id="PS51888"/>
    </source>
</evidence>
<evidence type="ECO:0000256" key="4">
    <source>
        <dbReference type="ARBA" id="ARBA00022729"/>
    </source>
</evidence>
<comment type="similarity">
    <text evidence="8 10">Belongs to the peptidase S1 family. CLIP subfamily.</text>
</comment>
<keyword evidence="5 9" id="KW-0378">Hydrolase</keyword>
<dbReference type="PROSITE" id="PS50240">
    <property type="entry name" value="TRYPSIN_DOM"/>
    <property type="match status" value="1"/>
</dbReference>
<dbReference type="InterPro" id="IPR033116">
    <property type="entry name" value="TRYPSIN_SER"/>
</dbReference>
<evidence type="ECO:0000256" key="8">
    <source>
        <dbReference type="ARBA" id="ARBA00024195"/>
    </source>
</evidence>
<evidence type="ECO:0000313" key="15">
    <source>
        <dbReference type="EMBL" id="JAP87167.1"/>
    </source>
</evidence>
<keyword evidence="12" id="KW-0472">Membrane</keyword>
<evidence type="ECO:0000259" key="13">
    <source>
        <dbReference type="PROSITE" id="PS50240"/>
    </source>
</evidence>
<reference evidence="15" key="1">
    <citation type="journal article" date="2016" name="Ticks Tick Borne Dis.">
        <title>De novo assembly and annotation of the salivary gland transcriptome of Rhipicephalus appendiculatus male and female ticks during blood feeding.</title>
        <authorList>
            <person name="de Castro M.H."/>
            <person name="de Klerk D."/>
            <person name="Pienaar R."/>
            <person name="Latif A.A."/>
            <person name="Rees D.J."/>
            <person name="Mans B.J."/>
        </authorList>
    </citation>
    <scope>NUCLEOTIDE SEQUENCE</scope>
    <source>
        <tissue evidence="15">Salivary glands</tissue>
    </source>
</reference>
<dbReference type="Gene3D" id="3.30.1640.30">
    <property type="match status" value="1"/>
</dbReference>
<dbReference type="SMART" id="SM00680">
    <property type="entry name" value="CLIP"/>
    <property type="match status" value="1"/>
</dbReference>
<accession>A0A131Z7A0</accession>
<evidence type="ECO:0000256" key="12">
    <source>
        <dbReference type="SAM" id="Phobius"/>
    </source>
</evidence>
<keyword evidence="7" id="KW-1015">Disulfide bond</keyword>
<dbReference type="Gene3D" id="2.40.10.10">
    <property type="entry name" value="Trypsin-like serine proteases"/>
    <property type="match status" value="1"/>
</dbReference>
<feature type="transmembrane region" description="Helical" evidence="12">
    <location>
        <begin position="53"/>
        <end position="71"/>
    </location>
</feature>
<proteinExistence type="inferred from homology"/>
<dbReference type="PANTHER" id="PTHR24258">
    <property type="entry name" value="SERINE PROTEASE-RELATED"/>
    <property type="match status" value="1"/>
</dbReference>
<protein>
    <recommendedName>
        <fullName evidence="10">CLIP domain-containing serine protease</fullName>
        <ecNumber evidence="9">3.4.21.-</ecNumber>
    </recommendedName>
</protein>
<evidence type="ECO:0000256" key="11">
    <source>
        <dbReference type="SAM" id="MobiDB-lite"/>
    </source>
</evidence>
<evidence type="ECO:0000256" key="3">
    <source>
        <dbReference type="ARBA" id="ARBA00022670"/>
    </source>
</evidence>
<dbReference type="PROSITE" id="PS00135">
    <property type="entry name" value="TRYPSIN_SER"/>
    <property type="match status" value="1"/>
</dbReference>
<feature type="domain" description="Clip" evidence="14">
    <location>
        <begin position="90"/>
        <end position="134"/>
    </location>
</feature>
<evidence type="ECO:0000256" key="2">
    <source>
        <dbReference type="ARBA" id="ARBA00022525"/>
    </source>
</evidence>
<dbReference type="EMBL" id="GEDV01001390">
    <property type="protein sequence ID" value="JAP87167.1"/>
    <property type="molecule type" value="Transcribed_RNA"/>
</dbReference>
<evidence type="ECO:0000256" key="5">
    <source>
        <dbReference type="ARBA" id="ARBA00022801"/>
    </source>
</evidence>
<dbReference type="InterPro" id="IPR038565">
    <property type="entry name" value="CLIP_sf"/>
</dbReference>
<dbReference type="Pfam" id="PF00089">
    <property type="entry name" value="Trypsin"/>
    <property type="match status" value="1"/>
</dbReference>
<name>A0A131Z7A0_RHIAP</name>
<dbReference type="GO" id="GO:0004252">
    <property type="term" value="F:serine-type endopeptidase activity"/>
    <property type="evidence" value="ECO:0007669"/>
    <property type="project" value="UniProtKB-UniRule"/>
</dbReference>
<dbReference type="PANTHER" id="PTHR24258:SF116">
    <property type="entry name" value="FI16631P1-RELATED"/>
    <property type="match status" value="1"/>
</dbReference>
<dbReference type="PROSITE" id="PS51888">
    <property type="entry name" value="CLIP"/>
    <property type="match status" value="1"/>
</dbReference>
<evidence type="ECO:0000256" key="9">
    <source>
        <dbReference type="RuleBase" id="RU363034"/>
    </source>
</evidence>
<keyword evidence="3 9" id="KW-0645">Protease</keyword>
<dbReference type="GO" id="GO:0005576">
    <property type="term" value="C:extracellular region"/>
    <property type="evidence" value="ECO:0007669"/>
    <property type="project" value="UniProtKB-SubCell"/>
</dbReference>
<evidence type="ECO:0000256" key="7">
    <source>
        <dbReference type="ARBA" id="ARBA00023157"/>
    </source>
</evidence>
<dbReference type="SUPFAM" id="SSF50494">
    <property type="entry name" value="Trypsin-like serine proteases"/>
    <property type="match status" value="1"/>
</dbReference>
<comment type="subcellular location">
    <subcellularLocation>
        <location evidence="1 10">Secreted</location>
    </subcellularLocation>
</comment>
<dbReference type="AlphaFoldDB" id="A0A131Z7A0"/>
<dbReference type="GO" id="GO:0006508">
    <property type="term" value="P:proteolysis"/>
    <property type="evidence" value="ECO:0007669"/>
    <property type="project" value="UniProtKB-KW"/>
</dbReference>
<dbReference type="InterPro" id="IPR022700">
    <property type="entry name" value="CLIP"/>
</dbReference>
<dbReference type="InterPro" id="IPR001254">
    <property type="entry name" value="Trypsin_dom"/>
</dbReference>